<reference evidence="2 3" key="1">
    <citation type="submission" date="2016-05" db="EMBL/GenBank/DDBJ databases">
        <title>Comparative genomics of biotechnologically important yeasts.</title>
        <authorList>
            <consortium name="DOE Joint Genome Institute"/>
            <person name="Riley R."/>
            <person name="Haridas S."/>
            <person name="Wolfe K.H."/>
            <person name="Lopes M.R."/>
            <person name="Hittinger C.T."/>
            <person name="Goker M."/>
            <person name="Salamov A."/>
            <person name="Wisecaver J."/>
            <person name="Long T.M."/>
            <person name="Aerts A.L."/>
            <person name="Barry K."/>
            <person name="Choi C."/>
            <person name="Clum A."/>
            <person name="Coughlan A.Y."/>
            <person name="Deshpande S."/>
            <person name="Douglass A.P."/>
            <person name="Hanson S.J."/>
            <person name="Klenk H.-P."/>
            <person name="LaButti K."/>
            <person name="Lapidus A."/>
            <person name="Lindquist E."/>
            <person name="Lipzen A."/>
            <person name="Meier-kolthoff J.P."/>
            <person name="Ohm R.A."/>
            <person name="Otillar R.P."/>
            <person name="Pangilinan J."/>
            <person name="Peng Y."/>
            <person name="Rokas A."/>
            <person name="Rosa C.A."/>
            <person name="Scheuner C."/>
            <person name="Sibirny A.A."/>
            <person name="Slot J.C."/>
            <person name="Stielow J.B."/>
            <person name="Sun H."/>
            <person name="Kurtzman C.P."/>
            <person name="Blackwell M."/>
            <person name="Grigoriev I.V."/>
            <person name="Jeffries T.W."/>
        </authorList>
    </citation>
    <scope>NUCLEOTIDE SEQUENCE [LARGE SCALE GENOMIC DNA]</scope>
    <source>
        <strain evidence="2 3">NRRL YB-4993</strain>
    </source>
</reference>
<feature type="transmembrane region" description="Helical" evidence="1">
    <location>
        <begin position="12"/>
        <end position="44"/>
    </location>
</feature>
<evidence type="ECO:0000313" key="2">
    <source>
        <dbReference type="EMBL" id="OBA23275.1"/>
    </source>
</evidence>
<keyword evidence="1" id="KW-0812">Transmembrane</keyword>
<accession>A0A1A0HH06</accession>
<proteinExistence type="predicted"/>
<evidence type="ECO:0000313" key="3">
    <source>
        <dbReference type="Proteomes" id="UP000092555"/>
    </source>
</evidence>
<protein>
    <submittedName>
        <fullName evidence="2">Uncharacterized protein</fullName>
    </submittedName>
</protein>
<dbReference type="Proteomes" id="UP000092555">
    <property type="component" value="Unassembled WGS sequence"/>
</dbReference>
<gene>
    <name evidence="2" type="ORF">METBIDRAFT_103598</name>
</gene>
<name>A0A1A0HH06_9ASCO</name>
<keyword evidence="3" id="KW-1185">Reference proteome</keyword>
<evidence type="ECO:0000256" key="1">
    <source>
        <dbReference type="SAM" id="Phobius"/>
    </source>
</evidence>
<organism evidence="2 3">
    <name type="scientific">Metschnikowia bicuspidata var. bicuspidata NRRL YB-4993</name>
    <dbReference type="NCBI Taxonomy" id="869754"/>
    <lineage>
        <taxon>Eukaryota</taxon>
        <taxon>Fungi</taxon>
        <taxon>Dikarya</taxon>
        <taxon>Ascomycota</taxon>
        <taxon>Saccharomycotina</taxon>
        <taxon>Pichiomycetes</taxon>
        <taxon>Metschnikowiaceae</taxon>
        <taxon>Metschnikowia</taxon>
    </lineage>
</organism>
<dbReference type="EMBL" id="LXTC01000001">
    <property type="protein sequence ID" value="OBA23275.1"/>
    <property type="molecule type" value="Genomic_DNA"/>
</dbReference>
<dbReference type="RefSeq" id="XP_018713756.1">
    <property type="nucleotide sequence ID" value="XM_018853748.1"/>
</dbReference>
<comment type="caution">
    <text evidence="2">The sequence shown here is derived from an EMBL/GenBank/DDBJ whole genome shotgun (WGS) entry which is preliminary data.</text>
</comment>
<dbReference type="GeneID" id="30026724"/>
<dbReference type="AlphaFoldDB" id="A0A1A0HH06"/>
<sequence>MSPLNTIQRLGLFVSFCIVLFVLFCFVSVFGFGFGFFVSLWTLFSINCEAPKREYGTMLVCSRILRNRAKSSMRLSSSVDKCAKVQLFAYPSISLSRNLNVFFPPSQGSWQLSHFSPIFFSLKDPQLTQQ</sequence>
<keyword evidence="1" id="KW-0472">Membrane</keyword>
<keyword evidence="1" id="KW-1133">Transmembrane helix</keyword>